<proteinExistence type="predicted"/>
<protein>
    <submittedName>
        <fullName evidence="1">Uncharacterized protein</fullName>
    </submittedName>
</protein>
<keyword evidence="2" id="KW-1185">Reference proteome</keyword>
<dbReference type="Proteomes" id="UP000799754">
    <property type="component" value="Unassembled WGS sequence"/>
</dbReference>
<evidence type="ECO:0000313" key="2">
    <source>
        <dbReference type="Proteomes" id="UP000799754"/>
    </source>
</evidence>
<organism evidence="1 2">
    <name type="scientific">Macroventuria anomochaeta</name>
    <dbReference type="NCBI Taxonomy" id="301207"/>
    <lineage>
        <taxon>Eukaryota</taxon>
        <taxon>Fungi</taxon>
        <taxon>Dikarya</taxon>
        <taxon>Ascomycota</taxon>
        <taxon>Pezizomycotina</taxon>
        <taxon>Dothideomycetes</taxon>
        <taxon>Pleosporomycetidae</taxon>
        <taxon>Pleosporales</taxon>
        <taxon>Pleosporineae</taxon>
        <taxon>Didymellaceae</taxon>
        <taxon>Macroventuria</taxon>
    </lineage>
</organism>
<evidence type="ECO:0000313" key="1">
    <source>
        <dbReference type="EMBL" id="KAF2630068.1"/>
    </source>
</evidence>
<accession>A0ACB6S9N9</accession>
<gene>
    <name evidence="1" type="ORF">BU25DRAFT_265130</name>
</gene>
<comment type="caution">
    <text evidence="1">The sequence shown here is derived from an EMBL/GenBank/DDBJ whole genome shotgun (WGS) entry which is preliminary data.</text>
</comment>
<dbReference type="EMBL" id="MU006708">
    <property type="protein sequence ID" value="KAF2630068.1"/>
    <property type="molecule type" value="Genomic_DNA"/>
</dbReference>
<reference evidence="1" key="1">
    <citation type="journal article" date="2020" name="Stud. Mycol.">
        <title>101 Dothideomycetes genomes: a test case for predicting lifestyles and emergence of pathogens.</title>
        <authorList>
            <person name="Haridas S."/>
            <person name="Albert R."/>
            <person name="Binder M."/>
            <person name="Bloem J."/>
            <person name="Labutti K."/>
            <person name="Salamov A."/>
            <person name="Andreopoulos B."/>
            <person name="Baker S."/>
            <person name="Barry K."/>
            <person name="Bills G."/>
            <person name="Bluhm B."/>
            <person name="Cannon C."/>
            <person name="Castanera R."/>
            <person name="Culley D."/>
            <person name="Daum C."/>
            <person name="Ezra D."/>
            <person name="Gonzalez J."/>
            <person name="Henrissat B."/>
            <person name="Kuo A."/>
            <person name="Liang C."/>
            <person name="Lipzen A."/>
            <person name="Lutzoni F."/>
            <person name="Magnuson J."/>
            <person name="Mondo S."/>
            <person name="Nolan M."/>
            <person name="Ohm R."/>
            <person name="Pangilinan J."/>
            <person name="Park H.-J."/>
            <person name="Ramirez L."/>
            <person name="Alfaro M."/>
            <person name="Sun H."/>
            <person name="Tritt A."/>
            <person name="Yoshinaga Y."/>
            <person name="Zwiers L.-H."/>
            <person name="Turgeon B."/>
            <person name="Goodwin S."/>
            <person name="Spatafora J."/>
            <person name="Crous P."/>
            <person name="Grigoriev I."/>
        </authorList>
    </citation>
    <scope>NUCLEOTIDE SEQUENCE</scope>
    <source>
        <strain evidence="1">CBS 525.71</strain>
    </source>
</reference>
<name>A0ACB6S9N9_9PLEO</name>
<sequence>MTDSSSPTRSGSNGQVRTSSLNTTGTVDERKPQNAQPRVRRRNRIISSCLECRRRKLRCDRGQPCNNCVKVSRQCHFISPGFDAAAQARLAEVKEKMGILERSLEEDIAQRNRAQAGSLSSINESDPTLSYEETYSEDEEEDIKDLKSSEYAREDAAYYEYEEGDDDIVDLGIALGKVRITERIGGLVRPKFSDELGQALKELPKREPQDPNSFSTSAVDWMMPSKDYVAPSSSFFFTPGAERTTLMNYLPAKVLVDKLMAHYWQAVHVIARTVHRPSFERHYEKFWKNVASGIEPRNSFQAVVFAALLSSVVSMSNERVLTEFGVDKQGLVDNFREATEAALSRANLLRTTKLETLQAFVMYLIPLCRAEVSRAHSALTGTCIRLAECMGLHKDPSAYSTSPIECQVRRLIWHQICFLDLRTCEATGPRPQIRPDDFDTRLPLNIDDTDLDRAEHGDRSIDVENDRTYFTDMTITRMRFECYDMHRYLWVERPKLEMRKKEGEKKVTINFLLARIQSFRAAMEKRYLPMLSKTAPLHALASQIYGILSNRLYIHILQKYLSNDRHKMPDRLRQIVLSAAIMILEHSQNIEQQPALSTWSWYAGALHQYHTALLILNELYAQSYTPAMEQRAWRVLDFVFDLGPGLTNPEKTRAVLEELMNKMQVYASVKRWRAPKDMPQAGPRVHTPGYQLQQQQADERARHDSLQPSAGVDSQALFSTASPVGPQMSPPLQQPFGPPRLSQSQSQGSGSGAISFPGAMPNADWGTFDVPPPTSTSSFQQPLVSPDMYATPNYPPATASSNLMPPPRIMSQGGDTSSLTNPSAILSYGAPTSTTGNSPLDALNEIDWNEIEQLFGGAETGTGNVMIPPFTFPQFSATDLSDLQWPQEGFQ</sequence>